<keyword evidence="2" id="KW-1185">Reference proteome</keyword>
<dbReference type="Proteomes" id="UP001207468">
    <property type="component" value="Unassembled WGS sequence"/>
</dbReference>
<evidence type="ECO:0000313" key="1">
    <source>
        <dbReference type="EMBL" id="KAI9511728.1"/>
    </source>
</evidence>
<evidence type="ECO:0000313" key="2">
    <source>
        <dbReference type="Proteomes" id="UP001207468"/>
    </source>
</evidence>
<sequence>MSTNLAPTVRLHNYFQGIGQTKSISYLEKDNGPTAENRWSVTVKINGEAKGSCDAPRKSAAKEGAAEQALKRLGLE</sequence>
<reference evidence="1" key="1">
    <citation type="submission" date="2021-03" db="EMBL/GenBank/DDBJ databases">
        <title>Evolutionary priming and transition to the ectomycorrhizal habit in an iconic lineage of mushroom-forming fungi: is preadaptation a requirement?</title>
        <authorList>
            <consortium name="DOE Joint Genome Institute"/>
            <person name="Looney B.P."/>
            <person name="Miyauchi S."/>
            <person name="Morin E."/>
            <person name="Drula E."/>
            <person name="Courty P.E."/>
            <person name="Chicoki N."/>
            <person name="Fauchery L."/>
            <person name="Kohler A."/>
            <person name="Kuo A."/>
            <person name="LaButti K."/>
            <person name="Pangilinan J."/>
            <person name="Lipzen A."/>
            <person name="Riley R."/>
            <person name="Andreopoulos W."/>
            <person name="He G."/>
            <person name="Johnson J."/>
            <person name="Barry K.W."/>
            <person name="Grigoriev I.V."/>
            <person name="Nagy L."/>
            <person name="Hibbett D."/>
            <person name="Henrissat B."/>
            <person name="Matheny P.B."/>
            <person name="Labbe J."/>
            <person name="Martin A.F."/>
        </authorList>
    </citation>
    <scope>NUCLEOTIDE SEQUENCE</scope>
    <source>
        <strain evidence="1">BPL698</strain>
    </source>
</reference>
<dbReference type="EMBL" id="JAGFNK010000017">
    <property type="protein sequence ID" value="KAI9511728.1"/>
    <property type="molecule type" value="Genomic_DNA"/>
</dbReference>
<organism evidence="1 2">
    <name type="scientific">Russula earlei</name>
    <dbReference type="NCBI Taxonomy" id="71964"/>
    <lineage>
        <taxon>Eukaryota</taxon>
        <taxon>Fungi</taxon>
        <taxon>Dikarya</taxon>
        <taxon>Basidiomycota</taxon>
        <taxon>Agaricomycotina</taxon>
        <taxon>Agaricomycetes</taxon>
        <taxon>Russulales</taxon>
        <taxon>Russulaceae</taxon>
        <taxon>Russula</taxon>
    </lineage>
</organism>
<comment type="caution">
    <text evidence="1">The sequence shown here is derived from an EMBL/GenBank/DDBJ whole genome shotgun (WGS) entry which is preliminary data.</text>
</comment>
<name>A0ACC0UJ48_9AGAM</name>
<protein>
    <submittedName>
        <fullName evidence="1">Uncharacterized protein</fullName>
    </submittedName>
</protein>
<gene>
    <name evidence="1" type="ORF">F5148DRAFT_226170</name>
</gene>
<accession>A0ACC0UJ48</accession>
<proteinExistence type="predicted"/>